<evidence type="ECO:0000256" key="4">
    <source>
        <dbReference type="ARBA" id="ARBA00023186"/>
    </source>
</evidence>
<dbReference type="GO" id="GO:0044183">
    <property type="term" value="F:protein folding chaperone"/>
    <property type="evidence" value="ECO:0007669"/>
    <property type="project" value="TreeGrafter"/>
</dbReference>
<dbReference type="GO" id="GO:0051082">
    <property type="term" value="F:unfolded protein binding"/>
    <property type="evidence" value="ECO:0007669"/>
    <property type="project" value="InterPro"/>
</dbReference>
<dbReference type="Proteomes" id="UP001054902">
    <property type="component" value="Unassembled WGS sequence"/>
</dbReference>
<feature type="signal peptide" evidence="6">
    <location>
        <begin position="1"/>
        <end position="21"/>
    </location>
</feature>
<evidence type="ECO:0000313" key="8">
    <source>
        <dbReference type="Proteomes" id="UP001054902"/>
    </source>
</evidence>
<keyword evidence="2" id="KW-0862">Zinc</keyword>
<comment type="caution">
    <text evidence="7">The sequence shown here is derived from an EMBL/GenBank/DDBJ whole genome shotgun (WGS) entry which is preliminary data.</text>
</comment>
<keyword evidence="3" id="KW-1015">Disulfide bond</keyword>
<dbReference type="EMBL" id="BLLK01000020">
    <property type="protein sequence ID" value="GFH45218.1"/>
    <property type="molecule type" value="Genomic_DNA"/>
</dbReference>
<proteinExistence type="predicted"/>
<keyword evidence="6" id="KW-0732">Signal</keyword>
<dbReference type="PANTHER" id="PTHR30111">
    <property type="entry name" value="33 KDA CHAPERONIN"/>
    <property type="match status" value="1"/>
</dbReference>
<gene>
    <name evidence="7" type="ORF">CTEN210_01692</name>
</gene>
<dbReference type="Gene3D" id="3.55.30.10">
    <property type="entry name" value="Hsp33 domain"/>
    <property type="match status" value="1"/>
</dbReference>
<sequence length="376" mass="40605">MKISVAMILQTLILRSSLTAAFSVSRRTLSKSARDGRARFLFQKDSFLSKSLASKTELCMTAATEEELEQYKNENNLDDQLLACISGNGEIKVTACTIRNLVNDVMIQQTLNPTPADALARSMACGLLLSNGMQAEQTFQLTMASDGPIRSVVSIADGTGKVRGYVGNPSLADVHISEAIGRGTCQVVKMHPSWPRPYNGVTAIEHGDIDRDVGIYLADSEQRACALAAASKYTGILCTAAGGYIVEQLPGCTDETAKVVEANLGKIVEMDGTDTMPAGLLLNGGTPLDICKTVLDGLDLKVLQEVKPELNCECSEDRLFRAVRLLPRDEIDKILASEEKIEARCDFCGKVYRMGPEEVEKKFAKATGDPSLDGDN</sequence>
<keyword evidence="5" id="KW-0676">Redox-active center</keyword>
<keyword evidence="4" id="KW-0143">Chaperone</keyword>
<organism evidence="7 8">
    <name type="scientific">Chaetoceros tenuissimus</name>
    <dbReference type="NCBI Taxonomy" id="426638"/>
    <lineage>
        <taxon>Eukaryota</taxon>
        <taxon>Sar</taxon>
        <taxon>Stramenopiles</taxon>
        <taxon>Ochrophyta</taxon>
        <taxon>Bacillariophyta</taxon>
        <taxon>Coscinodiscophyceae</taxon>
        <taxon>Chaetocerotophycidae</taxon>
        <taxon>Chaetocerotales</taxon>
        <taxon>Chaetocerotaceae</taxon>
        <taxon>Chaetoceros</taxon>
    </lineage>
</organism>
<dbReference type="InterPro" id="IPR000397">
    <property type="entry name" value="Heat_shock_Hsp33"/>
</dbReference>
<dbReference type="GO" id="GO:0005737">
    <property type="term" value="C:cytoplasm"/>
    <property type="evidence" value="ECO:0007669"/>
    <property type="project" value="InterPro"/>
</dbReference>
<dbReference type="SUPFAM" id="SSF118352">
    <property type="entry name" value="HSP33 redox switch-like"/>
    <property type="match status" value="1"/>
</dbReference>
<keyword evidence="8" id="KW-1185">Reference proteome</keyword>
<dbReference type="Gene3D" id="3.90.1280.10">
    <property type="entry name" value="HSP33 redox switch-like"/>
    <property type="match status" value="1"/>
</dbReference>
<dbReference type="PANTHER" id="PTHR30111:SF1">
    <property type="entry name" value="33 KDA CHAPERONIN"/>
    <property type="match status" value="1"/>
</dbReference>
<evidence type="ECO:0000256" key="1">
    <source>
        <dbReference type="ARBA" id="ARBA00022490"/>
    </source>
</evidence>
<evidence type="ECO:0000256" key="2">
    <source>
        <dbReference type="ARBA" id="ARBA00022833"/>
    </source>
</evidence>
<evidence type="ECO:0000256" key="6">
    <source>
        <dbReference type="SAM" id="SignalP"/>
    </source>
</evidence>
<evidence type="ECO:0000256" key="3">
    <source>
        <dbReference type="ARBA" id="ARBA00023157"/>
    </source>
</evidence>
<feature type="chain" id="PRO_5042048887" evidence="6">
    <location>
        <begin position="22"/>
        <end position="376"/>
    </location>
</feature>
<dbReference type="InterPro" id="IPR016154">
    <property type="entry name" value="Heat_shock_Hsp33_C"/>
</dbReference>
<accession>A0AAD3CG50</accession>
<dbReference type="InterPro" id="IPR016153">
    <property type="entry name" value="Heat_shock_Hsp33_N"/>
</dbReference>
<dbReference type="SUPFAM" id="SSF64397">
    <property type="entry name" value="Hsp33 domain"/>
    <property type="match status" value="1"/>
</dbReference>
<dbReference type="Pfam" id="PF01430">
    <property type="entry name" value="HSP33"/>
    <property type="match status" value="1"/>
</dbReference>
<evidence type="ECO:0000256" key="5">
    <source>
        <dbReference type="ARBA" id="ARBA00023284"/>
    </source>
</evidence>
<evidence type="ECO:0000313" key="7">
    <source>
        <dbReference type="EMBL" id="GFH45218.1"/>
    </source>
</evidence>
<reference evidence="7 8" key="1">
    <citation type="journal article" date="2021" name="Sci. Rep.">
        <title>The genome of the diatom Chaetoceros tenuissimus carries an ancient integrated fragment of an extant virus.</title>
        <authorList>
            <person name="Hongo Y."/>
            <person name="Kimura K."/>
            <person name="Takaki Y."/>
            <person name="Yoshida Y."/>
            <person name="Baba S."/>
            <person name="Kobayashi G."/>
            <person name="Nagasaki K."/>
            <person name="Hano T."/>
            <person name="Tomaru Y."/>
        </authorList>
    </citation>
    <scope>NUCLEOTIDE SEQUENCE [LARGE SCALE GENOMIC DNA]</scope>
    <source>
        <strain evidence="7 8">NIES-3715</strain>
    </source>
</reference>
<dbReference type="AlphaFoldDB" id="A0AAD3CG50"/>
<dbReference type="GO" id="GO:0042026">
    <property type="term" value="P:protein refolding"/>
    <property type="evidence" value="ECO:0007669"/>
    <property type="project" value="TreeGrafter"/>
</dbReference>
<protein>
    <submittedName>
        <fullName evidence="7">Molecular chaperone Hsp33</fullName>
    </submittedName>
</protein>
<keyword evidence="1" id="KW-0963">Cytoplasm</keyword>
<name>A0AAD3CG50_9STRA</name>